<gene>
    <name evidence="5" type="primary">LOC114239511</name>
</gene>
<sequence length="294" mass="33872">MSLALDLVLVKHGRCAETDLSNMNTCLVLIIFVLILNICICRNHNDVSESPSLKLWSKEKDSIEYYTKPKNGITVPIMIHLDKNLSTKLPVKNKMRSQKFKMAARRVLRDVEDIFEHSSLNLTISFQLLDVKILKNKIAKIAMDGDVVKYLKTYCRWQGEQKLKHENWWFSILFTGLDLFYFDDMGHAAKRVTSRSYMKGMCSINNSCTLTEWGNKNTAFMLAHEIAHSLGVPHDGYPNNECRGRHVMSAVFSPLSHNQAKSWSPCSRRALKHYLSSKRAWCLKPEENNKYILV</sequence>
<dbReference type="SUPFAM" id="SSF55486">
    <property type="entry name" value="Metalloproteases ('zincins'), catalytic domain"/>
    <property type="match status" value="1"/>
</dbReference>
<keyword evidence="1" id="KW-0482">Metalloprotease</keyword>
<feature type="disulfide bond" evidence="2">
    <location>
        <begin position="242"/>
        <end position="266"/>
    </location>
</feature>
<dbReference type="GO" id="GO:0006508">
    <property type="term" value="P:proteolysis"/>
    <property type="evidence" value="ECO:0007669"/>
    <property type="project" value="InterPro"/>
</dbReference>
<keyword evidence="4" id="KW-1185">Reference proteome</keyword>
<organism evidence="4 5">
    <name type="scientific">Bombyx mandarina</name>
    <name type="common">Wild silk moth</name>
    <name type="synonym">Wild silkworm</name>
    <dbReference type="NCBI Taxonomy" id="7092"/>
    <lineage>
        <taxon>Eukaryota</taxon>
        <taxon>Metazoa</taxon>
        <taxon>Ecdysozoa</taxon>
        <taxon>Arthropoda</taxon>
        <taxon>Hexapoda</taxon>
        <taxon>Insecta</taxon>
        <taxon>Pterygota</taxon>
        <taxon>Neoptera</taxon>
        <taxon>Endopterygota</taxon>
        <taxon>Lepidoptera</taxon>
        <taxon>Glossata</taxon>
        <taxon>Ditrysia</taxon>
        <taxon>Bombycoidea</taxon>
        <taxon>Bombycidae</taxon>
        <taxon>Bombycinae</taxon>
        <taxon>Bombyx</taxon>
    </lineage>
</organism>
<dbReference type="InterPro" id="IPR024079">
    <property type="entry name" value="MetalloPept_cat_dom_sf"/>
</dbReference>
<feature type="disulfide bond" evidence="2">
    <location>
        <begin position="202"/>
        <end position="282"/>
    </location>
</feature>
<name>A0A6J2J806_BOMMA</name>
<dbReference type="OrthoDB" id="10035764at2759"/>
<dbReference type="PROSITE" id="PS50215">
    <property type="entry name" value="ADAM_MEPRO"/>
    <property type="match status" value="1"/>
</dbReference>
<dbReference type="Proteomes" id="UP000504629">
    <property type="component" value="Unplaced"/>
</dbReference>
<feature type="domain" description="Peptidase M12B" evidence="3">
    <location>
        <begin position="73"/>
        <end position="287"/>
    </location>
</feature>
<dbReference type="GeneID" id="114239511"/>
<feature type="binding site" evidence="2">
    <location>
        <position position="224"/>
    </location>
    <ligand>
        <name>Zn(2+)</name>
        <dbReference type="ChEBI" id="CHEBI:29105"/>
        <note>catalytic</note>
    </ligand>
</feature>
<keyword evidence="1" id="KW-0378">Hydrolase</keyword>
<dbReference type="AlphaFoldDB" id="A0A6J2J806"/>
<accession>A0A6J2J806</accession>
<evidence type="ECO:0000313" key="5">
    <source>
        <dbReference type="RefSeq" id="XP_028025535.1"/>
    </source>
</evidence>
<evidence type="ECO:0000259" key="3">
    <source>
        <dbReference type="PROSITE" id="PS50215"/>
    </source>
</evidence>
<dbReference type="GO" id="GO:0004222">
    <property type="term" value="F:metalloendopeptidase activity"/>
    <property type="evidence" value="ECO:0007669"/>
    <property type="project" value="InterPro"/>
</dbReference>
<feature type="binding site" evidence="2">
    <location>
        <position position="228"/>
    </location>
    <ligand>
        <name>Zn(2+)</name>
        <dbReference type="ChEBI" id="CHEBI:29105"/>
        <note>catalytic</note>
    </ligand>
</feature>
<dbReference type="Gene3D" id="3.40.390.10">
    <property type="entry name" value="Collagenase (Catalytic Domain)"/>
    <property type="match status" value="1"/>
</dbReference>
<comment type="caution">
    <text evidence="2">Lacks conserved residue(s) required for the propagation of feature annotation.</text>
</comment>
<proteinExistence type="predicted"/>
<dbReference type="Pfam" id="PF01421">
    <property type="entry name" value="Reprolysin"/>
    <property type="match status" value="1"/>
</dbReference>
<feature type="active site" evidence="2">
    <location>
        <position position="225"/>
    </location>
</feature>
<evidence type="ECO:0000256" key="1">
    <source>
        <dbReference type="ARBA" id="ARBA00023049"/>
    </source>
</evidence>
<keyword evidence="2" id="KW-1015">Disulfide bond</keyword>
<dbReference type="RefSeq" id="XP_028025535.1">
    <property type="nucleotide sequence ID" value="XM_028169734.1"/>
</dbReference>
<protein>
    <submittedName>
        <fullName evidence="5">A disintegrin and metalloproteinase with thrombospondin motifs 17-like</fullName>
    </submittedName>
</protein>
<evidence type="ECO:0000313" key="4">
    <source>
        <dbReference type="Proteomes" id="UP000504629"/>
    </source>
</evidence>
<dbReference type="PANTHER" id="PTHR11905">
    <property type="entry name" value="ADAM A DISINTEGRIN AND METALLOPROTEASE DOMAIN"/>
    <property type="match status" value="1"/>
</dbReference>
<dbReference type="PANTHER" id="PTHR11905:SF159">
    <property type="entry name" value="ADAM METALLOPROTEASE"/>
    <property type="match status" value="1"/>
</dbReference>
<dbReference type="InterPro" id="IPR001590">
    <property type="entry name" value="Peptidase_M12B"/>
</dbReference>
<dbReference type="KEGG" id="bman:114239511"/>
<evidence type="ECO:0000256" key="2">
    <source>
        <dbReference type="PROSITE-ProRule" id="PRU00276"/>
    </source>
</evidence>
<keyword evidence="2" id="KW-0862">Zinc</keyword>
<reference evidence="5" key="1">
    <citation type="submission" date="2025-08" db="UniProtKB">
        <authorList>
            <consortium name="RefSeq"/>
        </authorList>
    </citation>
    <scope>IDENTIFICATION</scope>
    <source>
        <tissue evidence="5">Silk gland</tissue>
    </source>
</reference>
<feature type="binding site" evidence="2">
    <location>
        <position position="234"/>
    </location>
    <ligand>
        <name>Zn(2+)</name>
        <dbReference type="ChEBI" id="CHEBI:29105"/>
        <note>catalytic</note>
    </ligand>
</feature>
<dbReference type="GO" id="GO:0046872">
    <property type="term" value="F:metal ion binding"/>
    <property type="evidence" value="ECO:0007669"/>
    <property type="project" value="UniProtKB-KW"/>
</dbReference>
<keyword evidence="2" id="KW-0479">Metal-binding</keyword>
<keyword evidence="1" id="KW-0645">Protease</keyword>